<feature type="disulfide bond" evidence="8">
    <location>
        <begin position="64"/>
        <end position="77"/>
    </location>
</feature>
<dbReference type="PANTHER" id="PTHR11318">
    <property type="entry name" value="GUANYLIN FAMILY MEMBER"/>
    <property type="match status" value="1"/>
</dbReference>
<dbReference type="AlphaFoldDB" id="A0A4X2LXD1"/>
<organism evidence="10 11">
    <name type="scientific">Vombatus ursinus</name>
    <name type="common">Common wombat</name>
    <dbReference type="NCBI Taxonomy" id="29139"/>
    <lineage>
        <taxon>Eukaryota</taxon>
        <taxon>Metazoa</taxon>
        <taxon>Chordata</taxon>
        <taxon>Craniata</taxon>
        <taxon>Vertebrata</taxon>
        <taxon>Euteleostomi</taxon>
        <taxon>Mammalia</taxon>
        <taxon>Metatheria</taxon>
        <taxon>Diprotodontia</taxon>
        <taxon>Vombatidae</taxon>
        <taxon>Vombatus</taxon>
    </lineage>
</organism>
<dbReference type="STRING" id="29139.ENSVURP00010025677"/>
<dbReference type="RefSeq" id="XP_027720593.1">
    <property type="nucleotide sequence ID" value="XM_027864792.1"/>
</dbReference>
<reference evidence="10" key="3">
    <citation type="submission" date="2025-09" db="UniProtKB">
        <authorList>
            <consortium name="Ensembl"/>
        </authorList>
    </citation>
    <scope>IDENTIFICATION</scope>
</reference>
<dbReference type="GO" id="GO:0007589">
    <property type="term" value="P:body fluid secretion"/>
    <property type="evidence" value="ECO:0007669"/>
    <property type="project" value="Ensembl"/>
</dbReference>
<dbReference type="Ensembl" id="ENSVURT00010029239.1">
    <property type="protein sequence ID" value="ENSVURP00010025677.1"/>
    <property type="gene ID" value="ENSVURG00010019669.1"/>
</dbReference>
<evidence type="ECO:0000256" key="3">
    <source>
        <dbReference type="ARBA" id="ARBA00022525"/>
    </source>
</evidence>
<evidence type="ECO:0000256" key="1">
    <source>
        <dbReference type="ARBA" id="ARBA00004613"/>
    </source>
</evidence>
<gene>
    <name evidence="10" type="primary">GUCA2B</name>
</gene>
<dbReference type="PRINTS" id="PR00774">
    <property type="entry name" value="GUANYLIN"/>
</dbReference>
<dbReference type="GO" id="GO:0060612">
    <property type="term" value="P:adipose tissue development"/>
    <property type="evidence" value="ECO:0007669"/>
    <property type="project" value="Ensembl"/>
</dbReference>
<dbReference type="Pfam" id="PF02058">
    <property type="entry name" value="Guanylin"/>
    <property type="match status" value="1"/>
</dbReference>
<reference evidence="11" key="1">
    <citation type="submission" date="2018-12" db="EMBL/GenBank/DDBJ databases">
        <authorList>
            <person name="Yazar S."/>
        </authorList>
    </citation>
    <scope>NUCLEOTIDE SEQUENCE [LARGE SCALE GENOMIC DNA]</scope>
</reference>
<dbReference type="PIRSF" id="PIRSF001849">
    <property type="entry name" value="Guanylin"/>
    <property type="match status" value="1"/>
</dbReference>
<evidence type="ECO:0000256" key="4">
    <source>
        <dbReference type="ARBA" id="ARBA00022729"/>
    </source>
</evidence>
<name>A0A4X2LXD1_VOMUR</name>
<feature type="chain" id="PRO_5021495259" description="Guanylate cyclase activator 2B" evidence="9">
    <location>
        <begin position="24"/>
        <end position="109"/>
    </location>
</feature>
<dbReference type="GO" id="GO:0030250">
    <property type="term" value="F:guanylate cyclase activator activity"/>
    <property type="evidence" value="ECO:0007669"/>
    <property type="project" value="InterPro"/>
</dbReference>
<reference evidence="10" key="2">
    <citation type="submission" date="2025-08" db="UniProtKB">
        <authorList>
            <consortium name="Ensembl"/>
        </authorList>
    </citation>
    <scope>IDENTIFICATION</scope>
</reference>
<dbReference type="GO" id="GO:0002023">
    <property type="term" value="P:reduction of food intake in response to dietary excess"/>
    <property type="evidence" value="ECO:0007669"/>
    <property type="project" value="Ensembl"/>
</dbReference>
<protein>
    <recommendedName>
        <fullName evidence="7">Guanylate cyclase activator 2B</fullName>
    </recommendedName>
</protein>
<evidence type="ECO:0000256" key="9">
    <source>
        <dbReference type="SAM" id="SignalP"/>
    </source>
</evidence>
<dbReference type="OrthoDB" id="8936251at2759"/>
<dbReference type="PANTHER" id="PTHR11318:SF4">
    <property type="entry name" value="GUANYLATE CYCLASE ACTIVATOR 2B"/>
    <property type="match status" value="1"/>
</dbReference>
<evidence type="ECO:0000256" key="6">
    <source>
        <dbReference type="ARBA" id="ARBA00037765"/>
    </source>
</evidence>
<evidence type="ECO:0000256" key="7">
    <source>
        <dbReference type="ARBA" id="ARBA00041176"/>
    </source>
</evidence>
<dbReference type="SUPFAM" id="SSF89890">
    <property type="entry name" value="Proguanylin"/>
    <property type="match status" value="1"/>
</dbReference>
<evidence type="ECO:0000256" key="2">
    <source>
        <dbReference type="ARBA" id="ARBA00009883"/>
    </source>
</evidence>
<comment type="subcellular location">
    <subcellularLocation>
        <location evidence="1">Secreted</location>
    </subcellularLocation>
</comment>
<dbReference type="GeneTree" id="ENSGT00940000154436"/>
<sequence>MKVLALPVAAAAMLLILAQNTQSVLIEYEGLRVNLESVKKLDGILEKSNDLSPHVRKEDSLSLCSSPQLPEDLQPVCKTPHAADTFRALRSIAEDDCEICVNVACTGCY</sequence>
<dbReference type="CTD" id="2981"/>
<dbReference type="GO" id="GO:0009749">
    <property type="term" value="P:response to glucose"/>
    <property type="evidence" value="ECO:0007669"/>
    <property type="project" value="Ensembl"/>
</dbReference>
<keyword evidence="11" id="KW-1185">Reference proteome</keyword>
<dbReference type="GO" id="GO:0035264">
    <property type="term" value="P:multicellular organism growth"/>
    <property type="evidence" value="ECO:0007669"/>
    <property type="project" value="Ensembl"/>
</dbReference>
<dbReference type="OMA" id="ITPLDPC"/>
<dbReference type="GO" id="GO:0045776">
    <property type="term" value="P:negative regulation of blood pressure"/>
    <property type="evidence" value="ECO:0007669"/>
    <property type="project" value="Ensembl"/>
</dbReference>
<dbReference type="InterPro" id="IPR000879">
    <property type="entry name" value="Guanylin"/>
</dbReference>
<keyword evidence="5 8" id="KW-1015">Disulfide bond</keyword>
<dbReference type="GO" id="GO:0070294">
    <property type="term" value="P:renal sodium ion absorption"/>
    <property type="evidence" value="ECO:0007669"/>
    <property type="project" value="Ensembl"/>
</dbReference>
<evidence type="ECO:0000256" key="5">
    <source>
        <dbReference type="ARBA" id="ARBA00023157"/>
    </source>
</evidence>
<dbReference type="GeneID" id="114044997"/>
<comment type="similarity">
    <text evidence="2">Belongs to the guanylin family.</text>
</comment>
<feature type="disulfide bond" evidence="8">
    <location>
        <begin position="100"/>
        <end position="108"/>
    </location>
</feature>
<feature type="signal peptide" evidence="9">
    <location>
        <begin position="1"/>
        <end position="23"/>
    </location>
</feature>
<dbReference type="InterPro" id="IPR036382">
    <property type="entry name" value="Guanylin_sf"/>
</dbReference>
<comment type="function">
    <text evidence="6">Endogenous activator of intestinal guanylate cyclase. It stimulates this enzyme through the same receptor binding region as the heat-stable enterotoxins. May be a potent physiological regulator of intestinal fluid and electrolyte transport. May be an autocrine/paracrine regulator of intestinal salt and water transport.</text>
</comment>
<dbReference type="GO" id="GO:0005576">
    <property type="term" value="C:extracellular region"/>
    <property type="evidence" value="ECO:0007669"/>
    <property type="project" value="UniProtKB-SubCell"/>
</dbReference>
<keyword evidence="3" id="KW-0964">Secreted</keyword>
<accession>A0A4X2LXD1</accession>
<dbReference type="Proteomes" id="UP000314987">
    <property type="component" value="Unassembled WGS sequence"/>
</dbReference>
<evidence type="ECO:0000256" key="8">
    <source>
        <dbReference type="PIRSR" id="PIRSR001849-50"/>
    </source>
</evidence>
<evidence type="ECO:0000313" key="10">
    <source>
        <dbReference type="Ensembl" id="ENSVURP00010025677.1"/>
    </source>
</evidence>
<evidence type="ECO:0000313" key="11">
    <source>
        <dbReference type="Proteomes" id="UP000314987"/>
    </source>
</evidence>
<dbReference type="Gene3D" id="3.90.1450.10">
    <property type="entry name" value="Guanylin"/>
    <property type="match status" value="1"/>
</dbReference>
<proteinExistence type="inferred from homology"/>
<dbReference type="GO" id="GO:0042593">
    <property type="term" value="P:glucose homeostasis"/>
    <property type="evidence" value="ECO:0007669"/>
    <property type="project" value="Ensembl"/>
</dbReference>
<feature type="disulfide bond" evidence="8">
    <location>
        <begin position="97"/>
        <end position="105"/>
    </location>
</feature>
<keyword evidence="4 9" id="KW-0732">Signal</keyword>